<evidence type="ECO:0000313" key="8">
    <source>
        <dbReference type="EMBL" id="HIY73388.1"/>
    </source>
</evidence>
<sequence>MDDARMGTMPVCPLLLRMAWPMMLSMLIQALYNLVDSMFVSRLSGEAFQALSLAYPVQMFMVAVCVGAGVGLNALLSKRLGQGDREEAKSVALNGCFLYLLCYLLFLSFALLLARPFMGFFTTDPVIGSAGQTYLSIVTGASVGMTMQFASERILLACGDPVGPMVIQGVGAVVNLILDPILIFGPGPFPALGVAGAAIATVLGQWTGMTVGFFLLRRLRRFPLSLRGFRPRGDILAELCRIGIPAAAMQSLSSVMTLGLNKIMALFDPSAVFILGAYFKLQSFLIMPVAGLTNGLTPLVAYNYGARSRTRILALTRFALALGAAIMAVGTILLIFLPGPLLGLFGAEENVLSSGIPALRWIAFGLIFSGLSTVLCAVFQALGASMTSLAISLLRQVVLILPAAYLLGLVQPQLMWLSFPLAEVLSCLTALFLFRHSWRKRLSDL</sequence>
<evidence type="ECO:0000256" key="6">
    <source>
        <dbReference type="ARBA" id="ARBA00023136"/>
    </source>
</evidence>
<keyword evidence="2" id="KW-0813">Transport</keyword>
<keyword evidence="5 7" id="KW-1133">Transmembrane helix</keyword>
<dbReference type="GO" id="GO:0005886">
    <property type="term" value="C:plasma membrane"/>
    <property type="evidence" value="ECO:0007669"/>
    <property type="project" value="UniProtKB-SubCell"/>
</dbReference>
<feature type="transmembrane region" description="Helical" evidence="7">
    <location>
        <begin position="191"/>
        <end position="216"/>
    </location>
</feature>
<feature type="transmembrane region" description="Helical" evidence="7">
    <location>
        <begin position="389"/>
        <end position="408"/>
    </location>
</feature>
<evidence type="ECO:0000256" key="2">
    <source>
        <dbReference type="ARBA" id="ARBA00022448"/>
    </source>
</evidence>
<reference evidence="8" key="1">
    <citation type="journal article" date="2021" name="PeerJ">
        <title>Extensive microbial diversity within the chicken gut microbiome revealed by metagenomics and culture.</title>
        <authorList>
            <person name="Gilroy R."/>
            <person name="Ravi A."/>
            <person name="Getino M."/>
            <person name="Pursley I."/>
            <person name="Horton D.L."/>
            <person name="Alikhan N.F."/>
            <person name="Baker D."/>
            <person name="Gharbi K."/>
            <person name="Hall N."/>
            <person name="Watson M."/>
            <person name="Adriaenssens E.M."/>
            <person name="Foster-Nyarko E."/>
            <person name="Jarju S."/>
            <person name="Secka A."/>
            <person name="Antonio M."/>
            <person name="Oren A."/>
            <person name="Chaudhuri R.R."/>
            <person name="La Ragione R."/>
            <person name="Hildebrand F."/>
            <person name="Pallen M.J."/>
        </authorList>
    </citation>
    <scope>NUCLEOTIDE SEQUENCE</scope>
    <source>
        <strain evidence="8">CHK33-7979</strain>
    </source>
</reference>
<feature type="transmembrane region" description="Helical" evidence="7">
    <location>
        <begin position="318"/>
        <end position="338"/>
    </location>
</feature>
<feature type="transmembrane region" description="Helical" evidence="7">
    <location>
        <begin position="96"/>
        <end position="114"/>
    </location>
</feature>
<keyword evidence="3" id="KW-1003">Cell membrane</keyword>
<dbReference type="PANTHER" id="PTHR43549">
    <property type="entry name" value="MULTIDRUG RESISTANCE PROTEIN YPNP-RELATED"/>
    <property type="match status" value="1"/>
</dbReference>
<dbReference type="InterPro" id="IPR052031">
    <property type="entry name" value="Membrane_Transporter-Flippase"/>
</dbReference>
<dbReference type="PANTHER" id="PTHR43549:SF3">
    <property type="entry name" value="MULTIDRUG RESISTANCE PROTEIN YPNP-RELATED"/>
    <property type="match status" value="1"/>
</dbReference>
<dbReference type="NCBIfam" id="TIGR00797">
    <property type="entry name" value="matE"/>
    <property type="match status" value="1"/>
</dbReference>
<feature type="transmembrane region" description="Helical" evidence="7">
    <location>
        <begin position="14"/>
        <end position="35"/>
    </location>
</feature>
<feature type="transmembrane region" description="Helical" evidence="7">
    <location>
        <begin position="414"/>
        <end position="434"/>
    </location>
</feature>
<evidence type="ECO:0000256" key="5">
    <source>
        <dbReference type="ARBA" id="ARBA00022989"/>
    </source>
</evidence>
<keyword evidence="4 7" id="KW-0812">Transmembrane</keyword>
<feature type="transmembrane region" description="Helical" evidence="7">
    <location>
        <begin position="162"/>
        <end position="185"/>
    </location>
</feature>
<keyword evidence="6 7" id="KW-0472">Membrane</keyword>
<dbReference type="GO" id="GO:0042910">
    <property type="term" value="F:xenobiotic transmembrane transporter activity"/>
    <property type="evidence" value="ECO:0007669"/>
    <property type="project" value="InterPro"/>
</dbReference>
<feature type="transmembrane region" description="Helical" evidence="7">
    <location>
        <begin position="259"/>
        <end position="279"/>
    </location>
</feature>
<comment type="caution">
    <text evidence="8">The sequence shown here is derived from an EMBL/GenBank/DDBJ whole genome shotgun (WGS) entry which is preliminary data.</text>
</comment>
<evidence type="ECO:0000256" key="3">
    <source>
        <dbReference type="ARBA" id="ARBA00022475"/>
    </source>
</evidence>
<reference evidence="8" key="2">
    <citation type="submission" date="2021-04" db="EMBL/GenBank/DDBJ databases">
        <authorList>
            <person name="Gilroy R."/>
        </authorList>
    </citation>
    <scope>NUCLEOTIDE SEQUENCE</scope>
    <source>
        <strain evidence="8">CHK33-7979</strain>
    </source>
</reference>
<name>A0A9D1Z4S1_9FIRM</name>
<evidence type="ECO:0000256" key="1">
    <source>
        <dbReference type="ARBA" id="ARBA00004651"/>
    </source>
</evidence>
<dbReference type="InterPro" id="IPR048279">
    <property type="entry name" value="MdtK-like"/>
</dbReference>
<feature type="transmembrane region" description="Helical" evidence="7">
    <location>
        <begin position="55"/>
        <end position="76"/>
    </location>
</feature>
<dbReference type="Pfam" id="PF01554">
    <property type="entry name" value="MatE"/>
    <property type="match status" value="2"/>
</dbReference>
<accession>A0A9D1Z4S1</accession>
<evidence type="ECO:0000256" key="7">
    <source>
        <dbReference type="SAM" id="Phobius"/>
    </source>
</evidence>
<feature type="transmembrane region" description="Helical" evidence="7">
    <location>
        <begin position="134"/>
        <end position="150"/>
    </location>
</feature>
<dbReference type="GO" id="GO:0015297">
    <property type="term" value="F:antiporter activity"/>
    <property type="evidence" value="ECO:0007669"/>
    <property type="project" value="InterPro"/>
</dbReference>
<protein>
    <submittedName>
        <fullName evidence="8">MATE family efflux transporter</fullName>
    </submittedName>
</protein>
<evidence type="ECO:0000256" key="4">
    <source>
        <dbReference type="ARBA" id="ARBA00022692"/>
    </source>
</evidence>
<dbReference type="Proteomes" id="UP000886824">
    <property type="component" value="Unassembled WGS sequence"/>
</dbReference>
<dbReference type="PIRSF" id="PIRSF006603">
    <property type="entry name" value="DinF"/>
    <property type="match status" value="1"/>
</dbReference>
<dbReference type="EMBL" id="DXCX01000055">
    <property type="protein sequence ID" value="HIY73388.1"/>
    <property type="molecule type" value="Genomic_DNA"/>
</dbReference>
<feature type="transmembrane region" description="Helical" evidence="7">
    <location>
        <begin position="358"/>
        <end position="382"/>
    </location>
</feature>
<dbReference type="AlphaFoldDB" id="A0A9D1Z4S1"/>
<comment type="subcellular location">
    <subcellularLocation>
        <location evidence="1">Cell membrane</location>
        <topology evidence="1">Multi-pass membrane protein</topology>
    </subcellularLocation>
</comment>
<evidence type="ECO:0000313" key="9">
    <source>
        <dbReference type="Proteomes" id="UP000886824"/>
    </source>
</evidence>
<organism evidence="8 9">
    <name type="scientific">Candidatus Intestinimonas merdavium</name>
    <dbReference type="NCBI Taxonomy" id="2838622"/>
    <lineage>
        <taxon>Bacteria</taxon>
        <taxon>Bacillati</taxon>
        <taxon>Bacillota</taxon>
        <taxon>Clostridia</taxon>
        <taxon>Eubacteriales</taxon>
        <taxon>Intestinimonas</taxon>
    </lineage>
</organism>
<dbReference type="InterPro" id="IPR002528">
    <property type="entry name" value="MATE_fam"/>
</dbReference>
<gene>
    <name evidence="8" type="ORF">H9826_05370</name>
</gene>
<feature type="transmembrane region" description="Helical" evidence="7">
    <location>
        <begin position="285"/>
        <end position="306"/>
    </location>
</feature>
<proteinExistence type="predicted"/>